<feature type="compositionally biased region" description="Low complexity" evidence="1">
    <location>
        <begin position="207"/>
        <end position="237"/>
    </location>
</feature>
<dbReference type="EnsemblMetazoa" id="PPA20097.1">
    <property type="protein sequence ID" value="PPA20097.1"/>
    <property type="gene ID" value="WBGene00109651"/>
</dbReference>
<feature type="compositionally biased region" description="Low complexity" evidence="1">
    <location>
        <begin position="267"/>
        <end position="276"/>
    </location>
</feature>
<feature type="compositionally biased region" description="Polar residues" evidence="1">
    <location>
        <begin position="189"/>
        <end position="198"/>
    </location>
</feature>
<sequence>MDAICNEEVWWREEELAVGSANVKGLKEKADHIERCIDAFLAGRPNLPLGLVAEWSQRGSYARRKVIEASGECLSESKRRIKTADERRAQTDGRRIVRDECARCALPFGRSETRRRALWRLEVRGRQDEKEEGEEGDQRLIAVCEGCEQSHMVGRMPRLQGEKRKRREEEEDEGAETEWDTKSIVSIGGASTSASSVFGSEKKRKGSLSSLCSTPSSHPASSSISAASPLVVSAAAKKSAKKKRGSELSRLLRESETKGKKEEEEGGLAAFLASLS</sequence>
<feature type="region of interest" description="Disordered" evidence="1">
    <location>
        <begin position="154"/>
        <end position="276"/>
    </location>
</feature>
<gene>
    <name evidence="2" type="primary">WBGene00109651</name>
</gene>
<accession>A0A8R1YFH6</accession>
<feature type="compositionally biased region" description="Acidic residues" evidence="1">
    <location>
        <begin position="169"/>
        <end position="178"/>
    </location>
</feature>
<dbReference type="AlphaFoldDB" id="A0A2A6B523"/>
<feature type="compositionally biased region" description="Basic and acidic residues" evidence="1">
    <location>
        <begin position="245"/>
        <end position="263"/>
    </location>
</feature>
<name>A0A2A6B523_PRIPA</name>
<keyword evidence="3" id="KW-1185">Reference proteome</keyword>
<evidence type="ECO:0000313" key="3">
    <source>
        <dbReference type="Proteomes" id="UP000005239"/>
    </source>
</evidence>
<evidence type="ECO:0000313" key="2">
    <source>
        <dbReference type="EnsemblMetazoa" id="PPA20097.1"/>
    </source>
</evidence>
<reference evidence="2" key="2">
    <citation type="submission" date="2022-06" db="UniProtKB">
        <authorList>
            <consortium name="EnsemblMetazoa"/>
        </authorList>
    </citation>
    <scope>IDENTIFICATION</scope>
    <source>
        <strain evidence="2">PS312</strain>
    </source>
</reference>
<reference evidence="3" key="1">
    <citation type="journal article" date="2008" name="Nat. Genet.">
        <title>The Pristionchus pacificus genome provides a unique perspective on nematode lifestyle and parasitism.</title>
        <authorList>
            <person name="Dieterich C."/>
            <person name="Clifton S.W."/>
            <person name="Schuster L.N."/>
            <person name="Chinwalla A."/>
            <person name="Delehaunty K."/>
            <person name="Dinkelacker I."/>
            <person name="Fulton L."/>
            <person name="Fulton R."/>
            <person name="Godfrey J."/>
            <person name="Minx P."/>
            <person name="Mitreva M."/>
            <person name="Roeseler W."/>
            <person name="Tian H."/>
            <person name="Witte H."/>
            <person name="Yang S.P."/>
            <person name="Wilson R.K."/>
            <person name="Sommer R.J."/>
        </authorList>
    </citation>
    <scope>NUCLEOTIDE SEQUENCE [LARGE SCALE GENOMIC DNA]</scope>
    <source>
        <strain evidence="3">PS312</strain>
    </source>
</reference>
<dbReference type="Proteomes" id="UP000005239">
    <property type="component" value="Unassembled WGS sequence"/>
</dbReference>
<accession>A0A2A6B523</accession>
<proteinExistence type="predicted"/>
<evidence type="ECO:0000256" key="1">
    <source>
        <dbReference type="SAM" id="MobiDB-lite"/>
    </source>
</evidence>
<organism evidence="2 3">
    <name type="scientific">Pristionchus pacificus</name>
    <name type="common">Parasitic nematode worm</name>
    <dbReference type="NCBI Taxonomy" id="54126"/>
    <lineage>
        <taxon>Eukaryota</taxon>
        <taxon>Metazoa</taxon>
        <taxon>Ecdysozoa</taxon>
        <taxon>Nematoda</taxon>
        <taxon>Chromadorea</taxon>
        <taxon>Rhabditida</taxon>
        <taxon>Rhabditina</taxon>
        <taxon>Diplogasteromorpha</taxon>
        <taxon>Diplogasteroidea</taxon>
        <taxon>Neodiplogasteridae</taxon>
        <taxon>Pristionchus</taxon>
    </lineage>
</organism>
<protein>
    <submittedName>
        <fullName evidence="2">Uncharacterized protein</fullName>
    </submittedName>
</protein>